<dbReference type="SUPFAM" id="SSF55961">
    <property type="entry name" value="Bet v1-like"/>
    <property type="match status" value="1"/>
</dbReference>
<dbReference type="GO" id="GO:0005737">
    <property type="term" value="C:cytoplasm"/>
    <property type="evidence" value="ECO:0007669"/>
    <property type="project" value="UniProtKB-ARBA"/>
</dbReference>
<dbReference type="KEGG" id="smo:SELMODRAFT_167248"/>
<dbReference type="eggNOG" id="KOG2761">
    <property type="taxonomic scope" value="Eukaryota"/>
</dbReference>
<dbReference type="CDD" id="cd08870">
    <property type="entry name" value="START_STARD2_7-like"/>
    <property type="match status" value="1"/>
</dbReference>
<protein>
    <recommendedName>
        <fullName evidence="3">START domain-containing protein</fullName>
    </recommendedName>
</protein>
<evidence type="ECO:0000313" key="4">
    <source>
        <dbReference type="EMBL" id="EFJ34035.1"/>
    </source>
</evidence>
<keyword evidence="2" id="KW-0812">Transmembrane</keyword>
<keyword evidence="2" id="KW-1133">Transmembrane helix</keyword>
<keyword evidence="5" id="KW-1185">Reference proteome</keyword>
<evidence type="ECO:0000313" key="5">
    <source>
        <dbReference type="Proteomes" id="UP000001514"/>
    </source>
</evidence>
<dbReference type="InterPro" id="IPR002913">
    <property type="entry name" value="START_lipid-bd_dom"/>
</dbReference>
<dbReference type="Pfam" id="PF01852">
    <property type="entry name" value="START"/>
    <property type="match status" value="1"/>
</dbReference>
<organism evidence="5">
    <name type="scientific">Selaginella moellendorffii</name>
    <name type="common">Spikemoss</name>
    <dbReference type="NCBI Taxonomy" id="88036"/>
    <lineage>
        <taxon>Eukaryota</taxon>
        <taxon>Viridiplantae</taxon>
        <taxon>Streptophyta</taxon>
        <taxon>Embryophyta</taxon>
        <taxon>Tracheophyta</taxon>
        <taxon>Lycopodiopsida</taxon>
        <taxon>Selaginellales</taxon>
        <taxon>Selaginellaceae</taxon>
        <taxon>Selaginella</taxon>
    </lineage>
</organism>
<dbReference type="FunCoup" id="D8R297">
    <property type="interactions" value="318"/>
</dbReference>
<dbReference type="Gramene" id="EFJ34035">
    <property type="protein sequence ID" value="EFJ34035"/>
    <property type="gene ID" value="SELMODRAFT_167248"/>
</dbReference>
<name>D8R297_SELML</name>
<evidence type="ECO:0000256" key="1">
    <source>
        <dbReference type="SAM" id="MobiDB-lite"/>
    </source>
</evidence>
<dbReference type="HOGENOM" id="CLU_054469_0_0_1"/>
<evidence type="ECO:0000259" key="3">
    <source>
        <dbReference type="PROSITE" id="PS50848"/>
    </source>
</evidence>
<dbReference type="Proteomes" id="UP000001514">
    <property type="component" value="Unassembled WGS sequence"/>
</dbReference>
<keyword evidence="2" id="KW-0472">Membrane</keyword>
<proteinExistence type="predicted"/>
<dbReference type="GO" id="GO:0008289">
    <property type="term" value="F:lipid binding"/>
    <property type="evidence" value="ECO:0007669"/>
    <property type="project" value="InterPro"/>
</dbReference>
<accession>D8R297</accession>
<reference evidence="4 5" key="1">
    <citation type="journal article" date="2011" name="Science">
        <title>The Selaginella genome identifies genetic changes associated with the evolution of vascular plants.</title>
        <authorList>
            <person name="Banks J.A."/>
            <person name="Nishiyama T."/>
            <person name="Hasebe M."/>
            <person name="Bowman J.L."/>
            <person name="Gribskov M."/>
            <person name="dePamphilis C."/>
            <person name="Albert V.A."/>
            <person name="Aono N."/>
            <person name="Aoyama T."/>
            <person name="Ambrose B.A."/>
            <person name="Ashton N.W."/>
            <person name="Axtell M.J."/>
            <person name="Barker E."/>
            <person name="Barker M.S."/>
            <person name="Bennetzen J.L."/>
            <person name="Bonawitz N.D."/>
            <person name="Chapple C."/>
            <person name="Cheng C."/>
            <person name="Correa L.G."/>
            <person name="Dacre M."/>
            <person name="DeBarry J."/>
            <person name="Dreyer I."/>
            <person name="Elias M."/>
            <person name="Engstrom E.M."/>
            <person name="Estelle M."/>
            <person name="Feng L."/>
            <person name="Finet C."/>
            <person name="Floyd S.K."/>
            <person name="Frommer W.B."/>
            <person name="Fujita T."/>
            <person name="Gramzow L."/>
            <person name="Gutensohn M."/>
            <person name="Harholt J."/>
            <person name="Hattori M."/>
            <person name="Heyl A."/>
            <person name="Hirai T."/>
            <person name="Hiwatashi Y."/>
            <person name="Ishikawa M."/>
            <person name="Iwata M."/>
            <person name="Karol K.G."/>
            <person name="Koehler B."/>
            <person name="Kolukisaoglu U."/>
            <person name="Kubo M."/>
            <person name="Kurata T."/>
            <person name="Lalonde S."/>
            <person name="Li K."/>
            <person name="Li Y."/>
            <person name="Litt A."/>
            <person name="Lyons E."/>
            <person name="Manning G."/>
            <person name="Maruyama T."/>
            <person name="Michael T.P."/>
            <person name="Mikami K."/>
            <person name="Miyazaki S."/>
            <person name="Morinaga S."/>
            <person name="Murata T."/>
            <person name="Mueller-Roeber B."/>
            <person name="Nelson D.R."/>
            <person name="Obara M."/>
            <person name="Oguri Y."/>
            <person name="Olmstead R.G."/>
            <person name="Onodera N."/>
            <person name="Petersen B.L."/>
            <person name="Pils B."/>
            <person name="Prigge M."/>
            <person name="Rensing S.A."/>
            <person name="Riano-Pachon D.M."/>
            <person name="Roberts A.W."/>
            <person name="Sato Y."/>
            <person name="Scheller H.V."/>
            <person name="Schulz B."/>
            <person name="Schulz C."/>
            <person name="Shakirov E.V."/>
            <person name="Shibagaki N."/>
            <person name="Shinohara N."/>
            <person name="Shippen D.E."/>
            <person name="Soerensen I."/>
            <person name="Sotooka R."/>
            <person name="Sugimoto N."/>
            <person name="Sugita M."/>
            <person name="Sumikawa N."/>
            <person name="Tanurdzic M."/>
            <person name="Theissen G."/>
            <person name="Ulvskov P."/>
            <person name="Wakazuki S."/>
            <person name="Weng J.K."/>
            <person name="Willats W.W."/>
            <person name="Wipf D."/>
            <person name="Wolf P.G."/>
            <person name="Yang L."/>
            <person name="Zimmer A.D."/>
            <person name="Zhu Q."/>
            <person name="Mitros T."/>
            <person name="Hellsten U."/>
            <person name="Loque D."/>
            <person name="Otillar R."/>
            <person name="Salamov A."/>
            <person name="Schmutz J."/>
            <person name="Shapiro H."/>
            <person name="Lindquist E."/>
            <person name="Lucas S."/>
            <person name="Rokhsar D."/>
            <person name="Grigoriev I.V."/>
        </authorList>
    </citation>
    <scope>NUCLEOTIDE SEQUENCE [LARGE SCALE GENOMIC DNA]</scope>
</reference>
<gene>
    <name evidence="4" type="ORF">SELMODRAFT_167248</name>
</gene>
<dbReference type="AlphaFoldDB" id="D8R297"/>
<feature type="region of interest" description="Disordered" evidence="1">
    <location>
        <begin position="311"/>
        <end position="332"/>
    </location>
</feature>
<dbReference type="Gene3D" id="3.30.530.20">
    <property type="match status" value="1"/>
</dbReference>
<feature type="domain" description="START" evidence="3">
    <location>
        <begin position="64"/>
        <end position="277"/>
    </location>
</feature>
<dbReference type="OrthoDB" id="5403181at2759"/>
<dbReference type="STRING" id="88036.D8R297"/>
<dbReference type="EMBL" id="GL377570">
    <property type="protein sequence ID" value="EFJ34035.1"/>
    <property type="molecule type" value="Genomic_DNA"/>
</dbReference>
<sequence length="399" mass="45345">MGVLSRFVKSSERNHEVFATWVALGILFLYWCLGFIVASVKRIFGRKARASKARSCVETSRCPATALESLIKESELRKLIEELDEVDQSSGNWSVVLDKRNDGVSYFAKRREPKDGGPTEYLSTTTFENCTAELLRDFYMDNEFRLQWDSTVLKHEQLALCLKSGTEVGRTVKKFPLMMAREYVLAWRLWKAAENTYFCVIKACEHPAAPRRQEFKRVKEYLSGWRIQAVPGSNACEVKMLHREDIGVGKEMAKMAFSRGIWSYVNKMEHNLRSYKSSGLDKRRKAKPDAVTLCNKIPLELERKDFFASSRSHSQSYGGGSADRTSQNGSDRHKPVSFLMQSVFLLGWAVVLGHGSSSIGSKVAAAVFMNKAVRRRRQLPRGGGHQPCRYISKSFSIHR</sequence>
<feature type="transmembrane region" description="Helical" evidence="2">
    <location>
        <begin position="20"/>
        <end position="44"/>
    </location>
</feature>
<dbReference type="PANTHER" id="PTHR19308">
    <property type="entry name" value="PHOSPHATIDYLCHOLINE TRANSFER PROTEIN"/>
    <property type="match status" value="1"/>
</dbReference>
<evidence type="ECO:0000256" key="2">
    <source>
        <dbReference type="SAM" id="Phobius"/>
    </source>
</evidence>
<dbReference type="InterPro" id="IPR051213">
    <property type="entry name" value="START_lipid_transfer"/>
</dbReference>
<dbReference type="PROSITE" id="PS50848">
    <property type="entry name" value="START"/>
    <property type="match status" value="1"/>
</dbReference>
<dbReference type="PANTHER" id="PTHR19308:SF13">
    <property type="entry name" value="OS02G0468400 PROTEIN"/>
    <property type="match status" value="1"/>
</dbReference>
<dbReference type="InParanoid" id="D8R297"/>
<dbReference type="InterPro" id="IPR023393">
    <property type="entry name" value="START-like_dom_sf"/>
</dbReference>